<gene>
    <name evidence="2" type="ORF">B0I35DRAFT_405377</name>
</gene>
<dbReference type="AlphaFoldDB" id="A0A8K0T2W1"/>
<dbReference type="EMBL" id="JAGPNK010000002">
    <property type="protein sequence ID" value="KAH7326075.1"/>
    <property type="molecule type" value="Genomic_DNA"/>
</dbReference>
<accession>A0A8K0T2W1</accession>
<dbReference type="OrthoDB" id="4912193at2759"/>
<evidence type="ECO:0000256" key="1">
    <source>
        <dbReference type="SAM" id="SignalP"/>
    </source>
</evidence>
<comment type="caution">
    <text evidence="2">The sequence shown here is derived from an EMBL/GenBank/DDBJ whole genome shotgun (WGS) entry which is preliminary data.</text>
</comment>
<feature type="chain" id="PRO_5035474662" description="Ricin B lectin domain-containing protein" evidence="1">
    <location>
        <begin position="16"/>
        <end position="160"/>
    </location>
</feature>
<reference evidence="2" key="1">
    <citation type="journal article" date="2021" name="Nat. Commun.">
        <title>Genetic determinants of endophytism in the Arabidopsis root mycobiome.</title>
        <authorList>
            <person name="Mesny F."/>
            <person name="Miyauchi S."/>
            <person name="Thiergart T."/>
            <person name="Pickel B."/>
            <person name="Atanasova L."/>
            <person name="Karlsson M."/>
            <person name="Huettel B."/>
            <person name="Barry K.W."/>
            <person name="Haridas S."/>
            <person name="Chen C."/>
            <person name="Bauer D."/>
            <person name="Andreopoulos W."/>
            <person name="Pangilinan J."/>
            <person name="LaButti K."/>
            <person name="Riley R."/>
            <person name="Lipzen A."/>
            <person name="Clum A."/>
            <person name="Drula E."/>
            <person name="Henrissat B."/>
            <person name="Kohler A."/>
            <person name="Grigoriev I.V."/>
            <person name="Martin F.M."/>
            <person name="Hacquard S."/>
        </authorList>
    </citation>
    <scope>NUCLEOTIDE SEQUENCE</scope>
    <source>
        <strain evidence="2">MPI-CAGE-CH-0235</strain>
    </source>
</reference>
<keyword evidence="3" id="KW-1185">Reference proteome</keyword>
<proteinExistence type="predicted"/>
<keyword evidence="1" id="KW-0732">Signal</keyword>
<organism evidence="2 3">
    <name type="scientific">Stachybotrys elegans</name>
    <dbReference type="NCBI Taxonomy" id="80388"/>
    <lineage>
        <taxon>Eukaryota</taxon>
        <taxon>Fungi</taxon>
        <taxon>Dikarya</taxon>
        <taxon>Ascomycota</taxon>
        <taxon>Pezizomycotina</taxon>
        <taxon>Sordariomycetes</taxon>
        <taxon>Hypocreomycetidae</taxon>
        <taxon>Hypocreales</taxon>
        <taxon>Stachybotryaceae</taxon>
        <taxon>Stachybotrys</taxon>
    </lineage>
</organism>
<name>A0A8K0T2W1_9HYPO</name>
<evidence type="ECO:0008006" key="4">
    <source>
        <dbReference type="Google" id="ProtNLM"/>
    </source>
</evidence>
<evidence type="ECO:0000313" key="2">
    <source>
        <dbReference type="EMBL" id="KAH7326075.1"/>
    </source>
</evidence>
<dbReference type="Proteomes" id="UP000813444">
    <property type="component" value="Unassembled WGS sequence"/>
</dbReference>
<feature type="signal peptide" evidence="1">
    <location>
        <begin position="1"/>
        <end position="15"/>
    </location>
</feature>
<evidence type="ECO:0000313" key="3">
    <source>
        <dbReference type="Proteomes" id="UP000813444"/>
    </source>
</evidence>
<protein>
    <recommendedName>
        <fullName evidence="4">Ricin B lectin domain-containing protein</fullName>
    </recommendedName>
</protein>
<sequence length="160" mass="17482">MLLPTFFTYLAAASALVVPRDPRPVFDGSCCFGLRERATGTTILQEISLGSLYVGGRSDNTVESWYCMNLKDGRHILRDPWNSACYLRPEKEFVCQDPTPSLDVWTLESSGASRLLANGGRTSWLACPSSGRGNQIWGTGSTKTGCKTVQLEAYGFLGKC</sequence>